<name>A0AAU8HWI4_9FIRM</name>
<dbReference type="RefSeq" id="WP_353894273.1">
    <property type="nucleotide sequence ID" value="NZ_CP159485.1"/>
</dbReference>
<evidence type="ECO:0000313" key="10">
    <source>
        <dbReference type="EMBL" id="XCI29726.1"/>
    </source>
</evidence>
<dbReference type="InterPro" id="IPR003439">
    <property type="entry name" value="ABC_transporter-like_ATP-bd"/>
</dbReference>
<dbReference type="GO" id="GO:0042626">
    <property type="term" value="F:ATPase-coupled transmembrane transporter activity"/>
    <property type="evidence" value="ECO:0007669"/>
    <property type="project" value="TreeGrafter"/>
</dbReference>
<dbReference type="SMART" id="SM00382">
    <property type="entry name" value="AAA"/>
    <property type="match status" value="1"/>
</dbReference>
<gene>
    <name evidence="10" type="ORF">PRVXH_001068</name>
</gene>
<dbReference type="PROSITE" id="PS00211">
    <property type="entry name" value="ABC_TRANSPORTER_1"/>
    <property type="match status" value="1"/>
</dbReference>
<proteinExistence type="inferred from homology"/>
<protein>
    <submittedName>
        <fullName evidence="10">Energy-coupling factor ABC transporter ATP-binding protein</fullName>
    </submittedName>
</protein>
<dbReference type="InterPro" id="IPR027417">
    <property type="entry name" value="P-loop_NTPase"/>
</dbReference>
<sequence length="284" mass="31745">MEHLIYAKDLKFTYPDKTEVSVEGEISVKKNQRVTILGANGSGKTTLLKSLVGVIKPKGGDIRVLDFSPSKEFSKIRYKVGVVFQNADEQIIAPTVYDDIALMPRGAGIEESEIEKRVNWILTELNLLHLAQKVPHYLSGGEKKKVVLAGALVMNPSLLILDEPFTGLDPQSKQNLIEIINHFNEKHNTTVLTTTHDVETVFSISDYVYIFSDSGVIAEGKPLEVFSQPEKLQSANLLQPQIQQLFSQLIKWNLPLEQPSDVEDGANQIFRIYTRLLKGDKISS</sequence>
<evidence type="ECO:0000256" key="1">
    <source>
        <dbReference type="ARBA" id="ARBA00004202"/>
    </source>
</evidence>
<feature type="domain" description="ABC transporter" evidence="9">
    <location>
        <begin position="5"/>
        <end position="238"/>
    </location>
</feature>
<dbReference type="InterPro" id="IPR050095">
    <property type="entry name" value="ECF_ABC_transporter_ATP-bd"/>
</dbReference>
<dbReference type="AlphaFoldDB" id="A0AAU8HWI4"/>
<evidence type="ECO:0000256" key="5">
    <source>
        <dbReference type="ARBA" id="ARBA00022741"/>
    </source>
</evidence>
<dbReference type="InterPro" id="IPR003593">
    <property type="entry name" value="AAA+_ATPase"/>
</dbReference>
<accession>A0AAU8HWI4</accession>
<reference evidence="10" key="1">
    <citation type="journal article" date="2018" name="Antonie Van Leeuwenhoek">
        <title>Proteinivorax hydrogeniformans sp. nov., an anaerobic, haloalkaliphilic bacterium fermenting proteinaceous compounds with high hydrogen production.</title>
        <authorList>
            <person name="Boltyanskaya Y."/>
            <person name="Detkova E."/>
            <person name="Pimenov N."/>
            <person name="Kevbrin V."/>
        </authorList>
    </citation>
    <scope>NUCLEOTIDE SEQUENCE</scope>
    <source>
        <strain evidence="10">Z-710</strain>
    </source>
</reference>
<comment type="similarity">
    <text evidence="2">Belongs to the ABC transporter superfamily.</text>
</comment>
<dbReference type="EMBL" id="CP159485">
    <property type="protein sequence ID" value="XCI29726.1"/>
    <property type="molecule type" value="Genomic_DNA"/>
</dbReference>
<evidence type="ECO:0000256" key="4">
    <source>
        <dbReference type="ARBA" id="ARBA00022475"/>
    </source>
</evidence>
<keyword evidence="4" id="KW-1003">Cell membrane</keyword>
<reference evidence="10" key="2">
    <citation type="submission" date="2024-06" db="EMBL/GenBank/DDBJ databases">
        <authorList>
            <person name="Petrova K.O."/>
            <person name="Toshchakov S.V."/>
            <person name="Boltjanskaja Y.V."/>
            <person name="Kevbrin V.V."/>
        </authorList>
    </citation>
    <scope>NUCLEOTIDE SEQUENCE</scope>
    <source>
        <strain evidence="10">Z-710</strain>
    </source>
</reference>
<keyword evidence="5" id="KW-0547">Nucleotide-binding</keyword>
<evidence type="ECO:0000256" key="7">
    <source>
        <dbReference type="ARBA" id="ARBA00022967"/>
    </source>
</evidence>
<dbReference type="CDD" id="cd03225">
    <property type="entry name" value="ABC_cobalt_CbiO_domain1"/>
    <property type="match status" value="1"/>
</dbReference>
<dbReference type="Pfam" id="PF00005">
    <property type="entry name" value="ABC_tran"/>
    <property type="match status" value="1"/>
</dbReference>
<keyword evidence="7" id="KW-1278">Translocase</keyword>
<dbReference type="PANTHER" id="PTHR43553">
    <property type="entry name" value="HEAVY METAL TRANSPORTER"/>
    <property type="match status" value="1"/>
</dbReference>
<evidence type="ECO:0000256" key="6">
    <source>
        <dbReference type="ARBA" id="ARBA00022840"/>
    </source>
</evidence>
<dbReference type="InterPro" id="IPR015856">
    <property type="entry name" value="ABC_transpr_CbiO/EcfA_su"/>
</dbReference>
<dbReference type="GO" id="GO:0043190">
    <property type="term" value="C:ATP-binding cassette (ABC) transporter complex"/>
    <property type="evidence" value="ECO:0007669"/>
    <property type="project" value="TreeGrafter"/>
</dbReference>
<keyword evidence="6 10" id="KW-0067">ATP-binding</keyword>
<evidence type="ECO:0000259" key="9">
    <source>
        <dbReference type="PROSITE" id="PS50893"/>
    </source>
</evidence>
<evidence type="ECO:0000256" key="2">
    <source>
        <dbReference type="ARBA" id="ARBA00005417"/>
    </source>
</evidence>
<dbReference type="FunFam" id="3.40.50.300:FF:000224">
    <property type="entry name" value="Energy-coupling factor transporter ATP-binding protein EcfA"/>
    <property type="match status" value="1"/>
</dbReference>
<dbReference type="Gene3D" id="3.40.50.300">
    <property type="entry name" value="P-loop containing nucleotide triphosphate hydrolases"/>
    <property type="match status" value="1"/>
</dbReference>
<dbReference type="PANTHER" id="PTHR43553:SF24">
    <property type="entry name" value="ENERGY-COUPLING FACTOR TRANSPORTER ATP-BINDING PROTEIN ECFA1"/>
    <property type="match status" value="1"/>
</dbReference>
<comment type="subcellular location">
    <subcellularLocation>
        <location evidence="1">Cell membrane</location>
        <topology evidence="1">Peripheral membrane protein</topology>
    </subcellularLocation>
</comment>
<dbReference type="GO" id="GO:0005524">
    <property type="term" value="F:ATP binding"/>
    <property type="evidence" value="ECO:0007669"/>
    <property type="project" value="UniProtKB-KW"/>
</dbReference>
<keyword evidence="8" id="KW-0472">Membrane</keyword>
<evidence type="ECO:0000256" key="3">
    <source>
        <dbReference type="ARBA" id="ARBA00022448"/>
    </source>
</evidence>
<dbReference type="GO" id="GO:0016887">
    <property type="term" value="F:ATP hydrolysis activity"/>
    <property type="evidence" value="ECO:0007669"/>
    <property type="project" value="InterPro"/>
</dbReference>
<keyword evidence="3" id="KW-0813">Transport</keyword>
<dbReference type="PROSITE" id="PS50893">
    <property type="entry name" value="ABC_TRANSPORTER_2"/>
    <property type="match status" value="1"/>
</dbReference>
<dbReference type="InterPro" id="IPR017871">
    <property type="entry name" value="ABC_transporter-like_CS"/>
</dbReference>
<organism evidence="10">
    <name type="scientific">Proteinivorax hydrogeniformans</name>
    <dbReference type="NCBI Taxonomy" id="1826727"/>
    <lineage>
        <taxon>Bacteria</taxon>
        <taxon>Bacillati</taxon>
        <taxon>Bacillota</taxon>
        <taxon>Clostridia</taxon>
        <taxon>Eubacteriales</taxon>
        <taxon>Proteinivoracaceae</taxon>
        <taxon>Proteinivorax</taxon>
    </lineage>
</organism>
<dbReference type="SUPFAM" id="SSF52540">
    <property type="entry name" value="P-loop containing nucleoside triphosphate hydrolases"/>
    <property type="match status" value="1"/>
</dbReference>
<evidence type="ECO:0000256" key="8">
    <source>
        <dbReference type="ARBA" id="ARBA00023136"/>
    </source>
</evidence>